<name>A0ABQ7MG95_BRACM</name>
<dbReference type="Proteomes" id="UP000823674">
    <property type="component" value="Chromosome A05"/>
</dbReference>
<organism evidence="1 2">
    <name type="scientific">Brassica rapa subsp. trilocularis</name>
    <dbReference type="NCBI Taxonomy" id="1813537"/>
    <lineage>
        <taxon>Eukaryota</taxon>
        <taxon>Viridiplantae</taxon>
        <taxon>Streptophyta</taxon>
        <taxon>Embryophyta</taxon>
        <taxon>Tracheophyta</taxon>
        <taxon>Spermatophyta</taxon>
        <taxon>Magnoliopsida</taxon>
        <taxon>eudicotyledons</taxon>
        <taxon>Gunneridae</taxon>
        <taxon>Pentapetalae</taxon>
        <taxon>rosids</taxon>
        <taxon>malvids</taxon>
        <taxon>Brassicales</taxon>
        <taxon>Brassicaceae</taxon>
        <taxon>Brassiceae</taxon>
        <taxon>Brassica</taxon>
    </lineage>
</organism>
<accession>A0ABQ7MG95</accession>
<dbReference type="EMBL" id="JADBGQ010000005">
    <property type="protein sequence ID" value="KAG5397772.1"/>
    <property type="molecule type" value="Genomic_DNA"/>
</dbReference>
<gene>
    <name evidence="1" type="primary">A05p031470.1_BraROA</name>
    <name evidence="1" type="ORF">IGI04_019586</name>
</gene>
<sequence>MADDDRTQFSALSFSCMMNVSLRGLIHNPCGISCGMISCSDVTEGNEKQKPSCRRAFERNLITYSFLERIGQPAVDEVNERGESVPFVVLAATFILDFSLSQTFRCFSVTHLVHRN</sequence>
<evidence type="ECO:0000313" key="2">
    <source>
        <dbReference type="Proteomes" id="UP000823674"/>
    </source>
</evidence>
<reference evidence="1 2" key="1">
    <citation type="submission" date="2021-03" db="EMBL/GenBank/DDBJ databases">
        <authorList>
            <person name="King G.J."/>
            <person name="Bancroft I."/>
            <person name="Baten A."/>
            <person name="Bloomfield J."/>
            <person name="Borpatragohain P."/>
            <person name="He Z."/>
            <person name="Irish N."/>
            <person name="Irwin J."/>
            <person name="Liu K."/>
            <person name="Mauleon R.P."/>
            <person name="Moore J."/>
            <person name="Morris R."/>
            <person name="Ostergaard L."/>
            <person name="Wang B."/>
            <person name="Wells R."/>
        </authorList>
    </citation>
    <scope>NUCLEOTIDE SEQUENCE [LARGE SCALE GENOMIC DNA]</scope>
    <source>
        <strain evidence="1">R-o-18</strain>
        <tissue evidence="1">Leaf</tissue>
    </source>
</reference>
<evidence type="ECO:0000313" key="1">
    <source>
        <dbReference type="EMBL" id="KAG5397772.1"/>
    </source>
</evidence>
<protein>
    <submittedName>
        <fullName evidence="1">Uncharacterized protein</fullName>
    </submittedName>
</protein>
<comment type="caution">
    <text evidence="1">The sequence shown here is derived from an EMBL/GenBank/DDBJ whole genome shotgun (WGS) entry which is preliminary data.</text>
</comment>
<proteinExistence type="predicted"/>
<keyword evidence="2" id="KW-1185">Reference proteome</keyword>